<dbReference type="Pfam" id="PF00400">
    <property type="entry name" value="WD40"/>
    <property type="match status" value="1"/>
</dbReference>
<dbReference type="PROSITE" id="PS50082">
    <property type="entry name" value="WD_REPEATS_2"/>
    <property type="match status" value="1"/>
</dbReference>
<protein>
    <submittedName>
        <fullName evidence="9">Guanine-N(7)--methyltransferase subunit trm82</fullName>
    </submittedName>
</protein>
<name>A0A9P7YTH0_9HELO</name>
<dbReference type="GO" id="GO:0106004">
    <property type="term" value="P:tRNA (guanine-N7)-methylation"/>
    <property type="evidence" value="ECO:0007669"/>
    <property type="project" value="UniProtKB-UniRule"/>
</dbReference>
<evidence type="ECO:0000256" key="7">
    <source>
        <dbReference type="PROSITE-ProRule" id="PRU00221"/>
    </source>
</evidence>
<keyword evidence="10" id="KW-1185">Reference proteome</keyword>
<feature type="compositionally biased region" description="Polar residues" evidence="8">
    <location>
        <begin position="214"/>
        <end position="225"/>
    </location>
</feature>
<dbReference type="PANTHER" id="PTHR16288:SF0">
    <property type="entry name" value="TRNA (GUANINE-N(7)-)-METHYLTRANSFERASE NON-CATALYTIC SUBUNIT WDR4"/>
    <property type="match status" value="1"/>
</dbReference>
<gene>
    <name evidence="9" type="ORF">BJ875DRAFT_449933</name>
</gene>
<feature type="region of interest" description="Disordered" evidence="8">
    <location>
        <begin position="76"/>
        <end position="126"/>
    </location>
</feature>
<comment type="function">
    <text evidence="6">Required for the formation of N(7)-methylguanine at position 46 (m7G46) in tRNA. In the complex, it is required to stabilize and induce conformational changes of the catalytic subunit.</text>
</comment>
<dbReference type="InterPro" id="IPR036322">
    <property type="entry name" value="WD40_repeat_dom_sf"/>
</dbReference>
<evidence type="ECO:0000256" key="6">
    <source>
        <dbReference type="HAMAP-Rule" id="MF_03056"/>
    </source>
</evidence>
<keyword evidence="3 6" id="KW-0819">tRNA processing</keyword>
<evidence type="ECO:0000256" key="8">
    <source>
        <dbReference type="SAM" id="MobiDB-lite"/>
    </source>
</evidence>
<evidence type="ECO:0000256" key="4">
    <source>
        <dbReference type="ARBA" id="ARBA00022737"/>
    </source>
</evidence>
<feature type="repeat" description="WD" evidence="7">
    <location>
        <begin position="325"/>
        <end position="367"/>
    </location>
</feature>
<organism evidence="9 10">
    <name type="scientific">Amylocarpus encephaloides</name>
    <dbReference type="NCBI Taxonomy" id="45428"/>
    <lineage>
        <taxon>Eukaryota</taxon>
        <taxon>Fungi</taxon>
        <taxon>Dikarya</taxon>
        <taxon>Ascomycota</taxon>
        <taxon>Pezizomycotina</taxon>
        <taxon>Leotiomycetes</taxon>
        <taxon>Helotiales</taxon>
        <taxon>Helotiales incertae sedis</taxon>
        <taxon>Amylocarpus</taxon>
    </lineage>
</organism>
<evidence type="ECO:0000256" key="2">
    <source>
        <dbReference type="ARBA" id="ARBA00022574"/>
    </source>
</evidence>
<dbReference type="Proteomes" id="UP000824998">
    <property type="component" value="Unassembled WGS sequence"/>
</dbReference>
<dbReference type="GO" id="GO:0005634">
    <property type="term" value="C:nucleus"/>
    <property type="evidence" value="ECO:0007669"/>
    <property type="project" value="UniProtKB-SubCell"/>
</dbReference>
<dbReference type="GO" id="GO:0043527">
    <property type="term" value="C:tRNA methyltransferase complex"/>
    <property type="evidence" value="ECO:0007669"/>
    <property type="project" value="TreeGrafter"/>
</dbReference>
<comment type="subcellular location">
    <subcellularLocation>
        <location evidence="1 6">Nucleus</location>
    </subcellularLocation>
</comment>
<dbReference type="EMBL" id="MU251365">
    <property type="protein sequence ID" value="KAG9238788.1"/>
    <property type="molecule type" value="Genomic_DNA"/>
</dbReference>
<sequence>MPYQCLERCGKLLVAARDSNIDLFNLENDNAFLSTWSCNSSQQPQNGKIELKKDGSKVATNESQLSSVEVQLEEALTPPAKRRKLSVDAGKPETEEATTEPIQELGATENGVKKQKKQKQNNRSNAISTGLEAPAIIALAVTKDEQHVIAITGEDKCIRVFEIIEKDGILCLNLLSERIMPKRPSSMAITPDSKTIFSADKFGDVYSLPLIPSLTTSTETPEQNQASRSSSAAAERTFQPSANEFTIHSQRNRIALENQKKQTNTPAKDTTPTFEHTLLLGHVSLLTDIKLASLNGRNYIITADRDEHIRVSRGIPQAHIIEGFCLGHKEFVTRMCIPESRPEILVSGGGDNRLLVWNWEAGKCLSEVDLGATLRLAMGGDGVRESKMSVSGIYHIRQAGGDMILVACEALPVLFLFNLNPQNTLTISNISHFPGNILSLNVLPTQPKAQGSRVVISIDNIHKPSSTTETHPPGTPKAFPLVIYDFENGPSQEVVKTDQVVNVEVPDAGNLKKLLYSLENLRKKGGEGKADGAEVEDS</sequence>
<comment type="similarity">
    <text evidence="6">Belongs to the WD repeat TRM82 family.</text>
</comment>
<evidence type="ECO:0000256" key="5">
    <source>
        <dbReference type="ARBA" id="ARBA00023242"/>
    </source>
</evidence>
<dbReference type="HAMAP" id="MF_03056">
    <property type="entry name" value="TRM82"/>
    <property type="match status" value="1"/>
</dbReference>
<evidence type="ECO:0000256" key="1">
    <source>
        <dbReference type="ARBA" id="ARBA00004123"/>
    </source>
</evidence>
<dbReference type="PANTHER" id="PTHR16288">
    <property type="entry name" value="WD40 REPEAT PROTEIN 4"/>
    <property type="match status" value="1"/>
</dbReference>
<dbReference type="InterPro" id="IPR015943">
    <property type="entry name" value="WD40/YVTN_repeat-like_dom_sf"/>
</dbReference>
<dbReference type="InterPro" id="IPR028884">
    <property type="entry name" value="Trm82"/>
</dbReference>
<dbReference type="Gene3D" id="2.130.10.10">
    <property type="entry name" value="YVTN repeat-like/Quinoprotein amine dehydrogenase"/>
    <property type="match status" value="1"/>
</dbReference>
<dbReference type="GO" id="GO:0005829">
    <property type="term" value="C:cytosol"/>
    <property type="evidence" value="ECO:0007669"/>
    <property type="project" value="TreeGrafter"/>
</dbReference>
<dbReference type="AlphaFoldDB" id="A0A9P7YTH0"/>
<keyword evidence="2 6" id="KW-0853">WD repeat</keyword>
<dbReference type="SMART" id="SM00320">
    <property type="entry name" value="WD40"/>
    <property type="match status" value="3"/>
</dbReference>
<comment type="pathway">
    <text evidence="6">tRNA modification; N(7)-methylguanine-tRNA biosynthesis.</text>
</comment>
<evidence type="ECO:0000313" key="9">
    <source>
        <dbReference type="EMBL" id="KAG9238788.1"/>
    </source>
</evidence>
<proteinExistence type="inferred from homology"/>
<feature type="region of interest" description="Disordered" evidence="8">
    <location>
        <begin position="214"/>
        <end position="242"/>
    </location>
</feature>
<accession>A0A9P7YTH0</accession>
<evidence type="ECO:0000313" key="10">
    <source>
        <dbReference type="Proteomes" id="UP000824998"/>
    </source>
</evidence>
<dbReference type="OrthoDB" id="339900at2759"/>
<dbReference type="SUPFAM" id="SSF50978">
    <property type="entry name" value="WD40 repeat-like"/>
    <property type="match status" value="1"/>
</dbReference>
<dbReference type="InterPro" id="IPR001680">
    <property type="entry name" value="WD40_rpt"/>
</dbReference>
<comment type="caution">
    <text evidence="9">The sequence shown here is derived from an EMBL/GenBank/DDBJ whole genome shotgun (WGS) entry which is preliminary data.</text>
</comment>
<reference evidence="9" key="1">
    <citation type="journal article" date="2021" name="IMA Fungus">
        <title>Genomic characterization of three marine fungi, including Emericellopsis atlantica sp. nov. with signatures of a generalist lifestyle and marine biomass degradation.</title>
        <authorList>
            <person name="Hagestad O.C."/>
            <person name="Hou L."/>
            <person name="Andersen J.H."/>
            <person name="Hansen E.H."/>
            <person name="Altermark B."/>
            <person name="Li C."/>
            <person name="Kuhnert E."/>
            <person name="Cox R.J."/>
            <person name="Crous P.W."/>
            <person name="Spatafora J.W."/>
            <person name="Lail K."/>
            <person name="Amirebrahimi M."/>
            <person name="Lipzen A."/>
            <person name="Pangilinan J."/>
            <person name="Andreopoulos W."/>
            <person name="Hayes R.D."/>
            <person name="Ng V."/>
            <person name="Grigoriev I.V."/>
            <person name="Jackson S.A."/>
            <person name="Sutton T.D.S."/>
            <person name="Dobson A.D.W."/>
            <person name="Rama T."/>
        </authorList>
    </citation>
    <scope>NUCLEOTIDE SEQUENCE</scope>
    <source>
        <strain evidence="9">TRa018bII</strain>
    </source>
</reference>
<keyword evidence="5 6" id="KW-0539">Nucleus</keyword>
<keyword evidence="4 6" id="KW-0677">Repeat</keyword>
<evidence type="ECO:0000256" key="3">
    <source>
        <dbReference type="ARBA" id="ARBA00022694"/>
    </source>
</evidence>